<evidence type="ECO:0000313" key="2">
    <source>
        <dbReference type="Proteomes" id="UP000472521"/>
    </source>
</evidence>
<dbReference type="Gene3D" id="1.25.40.10">
    <property type="entry name" value="Tetratricopeptide repeat domain"/>
    <property type="match status" value="1"/>
</dbReference>
<evidence type="ECO:0008006" key="3">
    <source>
        <dbReference type="Google" id="ProtNLM"/>
    </source>
</evidence>
<sequence>MELTVPLVDYIKSLECINKILDIDKNNVLAVILECCIHHYHLGGINEDLFNKLNLIRTNDNDVLSMIKYIMSLYYEDLDINKQKELLEQSICLCNDYVTNYEELGNIYIIQGDLDKGKKLIKKAYDNIKLVYNEEELCDFTDVNEYINEHVKGIHLSWINKERIRELLN</sequence>
<dbReference type="Proteomes" id="UP000472521">
    <property type="component" value="Unassembled WGS sequence"/>
</dbReference>
<name>A0A6B4JXG4_CLOBO</name>
<dbReference type="SUPFAM" id="SSF48452">
    <property type="entry name" value="TPR-like"/>
    <property type="match status" value="1"/>
</dbReference>
<protein>
    <recommendedName>
        <fullName evidence="3">Tetratricopeptide repeat protein</fullName>
    </recommendedName>
</protein>
<evidence type="ECO:0000313" key="1">
    <source>
        <dbReference type="EMBL" id="NFF02908.1"/>
    </source>
</evidence>
<proteinExistence type="predicted"/>
<organism evidence="1 2">
    <name type="scientific">Clostridium botulinum</name>
    <dbReference type="NCBI Taxonomy" id="1491"/>
    <lineage>
        <taxon>Bacteria</taxon>
        <taxon>Bacillati</taxon>
        <taxon>Bacillota</taxon>
        <taxon>Clostridia</taxon>
        <taxon>Eubacteriales</taxon>
        <taxon>Clostridiaceae</taxon>
        <taxon>Clostridium</taxon>
    </lineage>
</organism>
<dbReference type="EMBL" id="SWND01000008">
    <property type="protein sequence ID" value="NFF02908.1"/>
    <property type="molecule type" value="Genomic_DNA"/>
</dbReference>
<dbReference type="AlphaFoldDB" id="A0A6B4JXG4"/>
<accession>A0A6B4JXG4</accession>
<comment type="caution">
    <text evidence="1">The sequence shown here is derived from an EMBL/GenBank/DDBJ whole genome shotgun (WGS) entry which is preliminary data.</text>
</comment>
<gene>
    <name evidence="1" type="ORF">FCV25_14260</name>
</gene>
<reference evidence="1 2" key="1">
    <citation type="submission" date="2019-04" db="EMBL/GenBank/DDBJ databases">
        <title>Genome sequencing of Clostridium botulinum Groups I-IV and Clostridium butyricum.</title>
        <authorList>
            <person name="Brunt J."/>
            <person name="Van Vliet A.H.M."/>
            <person name="Stringer S.C."/>
            <person name="Carter A.T."/>
            <person name="Peck M.W."/>
        </authorList>
    </citation>
    <scope>NUCLEOTIDE SEQUENCE [LARGE SCALE GENOMIC DNA]</scope>
    <source>
        <strain evidence="1 2">IFR 18/054</strain>
    </source>
</reference>
<dbReference type="InterPro" id="IPR011990">
    <property type="entry name" value="TPR-like_helical_dom_sf"/>
</dbReference>